<dbReference type="AlphaFoldDB" id="A0A1I6QF08"/>
<dbReference type="OrthoDB" id="203557at2157"/>
<dbReference type="RefSeq" id="WP_092902669.1">
    <property type="nucleotide sequence ID" value="NZ_FOZS01000001.1"/>
</dbReference>
<accession>A0A1I6QF08</accession>
<gene>
    <name evidence="2" type="ORF">SAMN04488556_1228</name>
</gene>
<evidence type="ECO:0000256" key="1">
    <source>
        <dbReference type="SAM" id="Phobius"/>
    </source>
</evidence>
<evidence type="ECO:0000313" key="3">
    <source>
        <dbReference type="Proteomes" id="UP000199199"/>
    </source>
</evidence>
<keyword evidence="1" id="KW-1133">Transmembrane helix</keyword>
<keyword evidence="1" id="KW-0812">Transmembrane</keyword>
<sequence length="83" mass="8648">MVHTYRSERLVPPSTWSTIRDRSLELLLAISLALGAASLIVLSTGNPEAIAMIAGASFCLIAGGLATVRLLESLEADGVPGLE</sequence>
<reference evidence="3" key="1">
    <citation type="submission" date="2016-10" db="EMBL/GenBank/DDBJ databases">
        <authorList>
            <person name="Varghese N."/>
            <person name="Submissions S."/>
        </authorList>
    </citation>
    <scope>NUCLEOTIDE SEQUENCE [LARGE SCALE GENOMIC DNA]</scope>
    <source>
        <strain evidence="3">DSM 22427</strain>
    </source>
</reference>
<dbReference type="Proteomes" id="UP000199199">
    <property type="component" value="Unassembled WGS sequence"/>
</dbReference>
<keyword evidence="3" id="KW-1185">Reference proteome</keyword>
<protein>
    <submittedName>
        <fullName evidence="2">Uncharacterized protein</fullName>
    </submittedName>
</protein>
<proteinExistence type="predicted"/>
<feature type="transmembrane region" description="Helical" evidence="1">
    <location>
        <begin position="49"/>
        <end position="71"/>
    </location>
</feature>
<organism evidence="2 3">
    <name type="scientific">Halostagnicola kamekurae</name>
    <dbReference type="NCBI Taxonomy" id="619731"/>
    <lineage>
        <taxon>Archaea</taxon>
        <taxon>Methanobacteriati</taxon>
        <taxon>Methanobacteriota</taxon>
        <taxon>Stenosarchaea group</taxon>
        <taxon>Halobacteria</taxon>
        <taxon>Halobacteriales</taxon>
        <taxon>Natrialbaceae</taxon>
        <taxon>Halostagnicola</taxon>
    </lineage>
</organism>
<evidence type="ECO:0000313" key="2">
    <source>
        <dbReference type="EMBL" id="SFS51024.1"/>
    </source>
</evidence>
<dbReference type="EMBL" id="FOZS01000001">
    <property type="protein sequence ID" value="SFS51024.1"/>
    <property type="molecule type" value="Genomic_DNA"/>
</dbReference>
<feature type="transmembrane region" description="Helical" evidence="1">
    <location>
        <begin position="24"/>
        <end position="43"/>
    </location>
</feature>
<keyword evidence="1" id="KW-0472">Membrane</keyword>
<name>A0A1I6QF08_9EURY</name>